<dbReference type="Proteomes" id="UP000284547">
    <property type="component" value="Unassembled WGS sequence"/>
</dbReference>
<dbReference type="EMBL" id="QWEY01000007">
    <property type="protein sequence ID" value="RGP36598.1"/>
    <property type="molecule type" value="Genomic_DNA"/>
</dbReference>
<dbReference type="AlphaFoldDB" id="A0A411Z0N8"/>
<organism evidence="2 3">
    <name type="scientific">Pseudotabrizicola alkalilacus</name>
    <dbReference type="NCBI Taxonomy" id="2305252"/>
    <lineage>
        <taxon>Bacteria</taxon>
        <taxon>Pseudomonadati</taxon>
        <taxon>Pseudomonadota</taxon>
        <taxon>Alphaproteobacteria</taxon>
        <taxon>Rhodobacterales</taxon>
        <taxon>Paracoccaceae</taxon>
        <taxon>Pseudotabrizicola</taxon>
    </lineage>
</organism>
<gene>
    <name evidence="2" type="ORF">D1012_13060</name>
</gene>
<evidence type="ECO:0000313" key="2">
    <source>
        <dbReference type="EMBL" id="RGP36598.1"/>
    </source>
</evidence>
<evidence type="ECO:0000256" key="1">
    <source>
        <dbReference type="SAM" id="MobiDB-lite"/>
    </source>
</evidence>
<dbReference type="RefSeq" id="WP_118152917.1">
    <property type="nucleotide sequence ID" value="NZ_QWEY01000007.1"/>
</dbReference>
<protein>
    <submittedName>
        <fullName evidence="2">Uncharacterized protein</fullName>
    </submittedName>
</protein>
<keyword evidence="3" id="KW-1185">Reference proteome</keyword>
<accession>A0A411Z0N8</accession>
<sequence length="170" mass="19075">MMQAHKPTPDAFPLDRLHLDDRAKGVLAIVRHFLTSFGDPETQSWQMAFATAAERWNDRDGPQTAMRILAVVQAMRRARPSPFRFGNPLCLTCRGWVTPEEADLMGLIQSMRRDRTDVARGHVAALTLGRMDPDLIRCALALAKTLGPVNTTEARARPQRPTHREAAMLH</sequence>
<reference evidence="2 3" key="1">
    <citation type="submission" date="2018-08" db="EMBL/GenBank/DDBJ databases">
        <title>Flavobacterium tibetense sp. nov., isolated from a wetland YonghuCo on Tibetan Plateau.</title>
        <authorList>
            <person name="Phurbu D."/>
            <person name="Lu H."/>
            <person name="Xing P."/>
        </authorList>
    </citation>
    <scope>NUCLEOTIDE SEQUENCE [LARGE SCALE GENOMIC DNA]</scope>
    <source>
        <strain evidence="2 3">DJC</strain>
    </source>
</reference>
<proteinExistence type="predicted"/>
<name>A0A411Z0N8_9RHOB</name>
<comment type="caution">
    <text evidence="2">The sequence shown here is derived from an EMBL/GenBank/DDBJ whole genome shotgun (WGS) entry which is preliminary data.</text>
</comment>
<dbReference type="OrthoDB" id="7706971at2"/>
<feature type="region of interest" description="Disordered" evidence="1">
    <location>
        <begin position="151"/>
        <end position="170"/>
    </location>
</feature>
<evidence type="ECO:0000313" key="3">
    <source>
        <dbReference type="Proteomes" id="UP000284547"/>
    </source>
</evidence>